<keyword evidence="2" id="KW-1185">Reference proteome</keyword>
<dbReference type="Proteomes" id="UP000441354">
    <property type="component" value="Unassembled WGS sequence"/>
</dbReference>
<name>A0A7V7RLE9_9BACI</name>
<proteinExistence type="predicted"/>
<evidence type="ECO:0008006" key="3">
    <source>
        <dbReference type="Google" id="ProtNLM"/>
    </source>
</evidence>
<sequence>MTTVEDVINHLDPLAESTSQTYAAFMLDVNGDRMVHGNTETVGLNGLNGGVYLEVTASNGNKAVYSINVQ</sequence>
<evidence type="ECO:0000313" key="2">
    <source>
        <dbReference type="Proteomes" id="UP000441354"/>
    </source>
</evidence>
<dbReference type="RefSeq" id="WP_151573880.1">
    <property type="nucleotide sequence ID" value="NZ_WBOT01000003.1"/>
</dbReference>
<protein>
    <recommendedName>
        <fullName evidence="3">Cadherin-like beta sandwich domain-containing protein</fullName>
    </recommendedName>
</protein>
<dbReference type="EMBL" id="WBOT01000003">
    <property type="protein sequence ID" value="KAB2332581.1"/>
    <property type="molecule type" value="Genomic_DNA"/>
</dbReference>
<organism evidence="1 2">
    <name type="scientific">Bacillus mesophilum</name>
    <dbReference type="NCBI Taxonomy" id="1071718"/>
    <lineage>
        <taxon>Bacteria</taxon>
        <taxon>Bacillati</taxon>
        <taxon>Bacillota</taxon>
        <taxon>Bacilli</taxon>
        <taxon>Bacillales</taxon>
        <taxon>Bacillaceae</taxon>
        <taxon>Bacillus</taxon>
    </lineage>
</organism>
<dbReference type="AlphaFoldDB" id="A0A7V7RLE9"/>
<reference evidence="1 2" key="1">
    <citation type="journal article" date="2014" name="Arch. Microbiol.">
        <title>Bacillus mesophilum sp. nov., strain IITR-54T, a novel 4-chlorobiphenyl dechlorinating bacterium.</title>
        <authorList>
            <person name="Manickam N."/>
            <person name="Singh N.K."/>
            <person name="Bajaj A."/>
            <person name="Kumar R.M."/>
            <person name="Kaur G."/>
            <person name="Kaur N."/>
            <person name="Bala M."/>
            <person name="Kumar A."/>
            <person name="Mayilraj S."/>
        </authorList>
    </citation>
    <scope>NUCLEOTIDE SEQUENCE [LARGE SCALE GENOMIC DNA]</scope>
    <source>
        <strain evidence="1 2">IITR-54</strain>
    </source>
</reference>
<accession>A0A7V7RLE9</accession>
<evidence type="ECO:0000313" key="1">
    <source>
        <dbReference type="EMBL" id="KAB2332581.1"/>
    </source>
</evidence>
<comment type="caution">
    <text evidence="1">The sequence shown here is derived from an EMBL/GenBank/DDBJ whole genome shotgun (WGS) entry which is preliminary data.</text>
</comment>
<gene>
    <name evidence="1" type="ORF">F7732_10830</name>
</gene>